<gene>
    <name evidence="4" type="primary">LOC110746498</name>
</gene>
<evidence type="ECO:0000256" key="1">
    <source>
        <dbReference type="ARBA" id="ARBA00022857"/>
    </source>
</evidence>
<keyword evidence="1" id="KW-0521">NADP</keyword>
<dbReference type="GO" id="GO:0070402">
    <property type="term" value="F:NADPH binding"/>
    <property type="evidence" value="ECO:0007669"/>
    <property type="project" value="TreeGrafter"/>
</dbReference>
<name>A0A6P5RBU9_PRUAV</name>
<accession>A0A6P5RBU9</accession>
<keyword evidence="2" id="KW-0560">Oxidoreductase</keyword>
<organism evidence="3 4">
    <name type="scientific">Prunus avium</name>
    <name type="common">Cherry</name>
    <name type="synonym">Cerasus avium</name>
    <dbReference type="NCBI Taxonomy" id="42229"/>
    <lineage>
        <taxon>Eukaryota</taxon>
        <taxon>Viridiplantae</taxon>
        <taxon>Streptophyta</taxon>
        <taxon>Embryophyta</taxon>
        <taxon>Tracheophyta</taxon>
        <taxon>Spermatophyta</taxon>
        <taxon>Magnoliopsida</taxon>
        <taxon>eudicotyledons</taxon>
        <taxon>Gunneridae</taxon>
        <taxon>Pentapetalae</taxon>
        <taxon>rosids</taxon>
        <taxon>fabids</taxon>
        <taxon>Rosales</taxon>
        <taxon>Rosaceae</taxon>
        <taxon>Amygdaloideae</taxon>
        <taxon>Amygdaleae</taxon>
        <taxon>Prunus</taxon>
    </lineage>
</organism>
<dbReference type="Pfam" id="PF13602">
    <property type="entry name" value="ADH_zinc_N_2"/>
    <property type="match status" value="1"/>
</dbReference>
<dbReference type="Proteomes" id="UP000515124">
    <property type="component" value="Unplaced"/>
</dbReference>
<dbReference type="PANTHER" id="PTHR48106:SF13">
    <property type="entry name" value="QUINONE OXIDOREDUCTASE-RELATED"/>
    <property type="match status" value="1"/>
</dbReference>
<proteinExistence type="predicted"/>
<dbReference type="GO" id="GO:0035925">
    <property type="term" value="F:mRNA 3'-UTR AU-rich region binding"/>
    <property type="evidence" value="ECO:0007669"/>
    <property type="project" value="TreeGrafter"/>
</dbReference>
<dbReference type="Gene3D" id="3.40.50.720">
    <property type="entry name" value="NAD(P)-binding Rossmann-like Domain"/>
    <property type="match status" value="1"/>
</dbReference>
<sequence>MHEKENTVDTTSISPKLERIQLPQFDKFIIEEEEGSGLREKMMEKSLRLNGSLACLKTRGYMVSFGQSSGAPDPVPLSAIAVKSLFLTRPSLSNYAETRDELLGMAGEVFGNVQSGVLRVRVNHTYPLSQAAQAHEDLENRKTSGSVVLIP</sequence>
<evidence type="ECO:0000313" key="4">
    <source>
        <dbReference type="RefSeq" id="XP_021802420.1"/>
    </source>
</evidence>
<dbReference type="GeneID" id="110746498"/>
<dbReference type="AlphaFoldDB" id="A0A6P5RBU9"/>
<dbReference type="GO" id="GO:0003960">
    <property type="term" value="F:quinone reductase (NADPH) activity"/>
    <property type="evidence" value="ECO:0007669"/>
    <property type="project" value="TreeGrafter"/>
</dbReference>
<keyword evidence="3" id="KW-1185">Reference proteome</keyword>
<dbReference type="RefSeq" id="XP_021802420.1">
    <property type="nucleotide sequence ID" value="XM_021946728.1"/>
</dbReference>
<dbReference type="Gene3D" id="3.90.180.10">
    <property type="entry name" value="Medium-chain alcohol dehydrogenases, catalytic domain"/>
    <property type="match status" value="1"/>
</dbReference>
<dbReference type="KEGG" id="pavi:110746498"/>
<dbReference type="GO" id="GO:0005829">
    <property type="term" value="C:cytosol"/>
    <property type="evidence" value="ECO:0007669"/>
    <property type="project" value="TreeGrafter"/>
</dbReference>
<protein>
    <submittedName>
        <fullName evidence="4">Uncharacterized protein LOC110746498</fullName>
    </submittedName>
</protein>
<evidence type="ECO:0000313" key="3">
    <source>
        <dbReference type="Proteomes" id="UP000515124"/>
    </source>
</evidence>
<dbReference type="PANTHER" id="PTHR48106">
    <property type="entry name" value="QUINONE OXIDOREDUCTASE PIG3-RELATED"/>
    <property type="match status" value="1"/>
</dbReference>
<reference evidence="4" key="1">
    <citation type="submission" date="2025-08" db="UniProtKB">
        <authorList>
            <consortium name="RefSeq"/>
        </authorList>
    </citation>
    <scope>IDENTIFICATION</scope>
</reference>
<evidence type="ECO:0000256" key="2">
    <source>
        <dbReference type="ARBA" id="ARBA00023002"/>
    </source>
</evidence>